<dbReference type="HOGENOM" id="CLU_059438_1_0_1"/>
<dbReference type="AlphaFoldDB" id="C6HNU3"/>
<gene>
    <name evidence="2" type="ORF">HCDG_07874</name>
</gene>
<feature type="compositionally biased region" description="Basic and acidic residues" evidence="1">
    <location>
        <begin position="240"/>
        <end position="259"/>
    </location>
</feature>
<feature type="compositionally biased region" description="Basic residues" evidence="1">
    <location>
        <begin position="276"/>
        <end position="290"/>
    </location>
</feature>
<dbReference type="OMA" id="KTTHDHT"/>
<accession>C6HNU3</accession>
<dbReference type="STRING" id="544712.C6HNU3"/>
<dbReference type="Proteomes" id="UP000002624">
    <property type="component" value="Unassembled WGS sequence"/>
</dbReference>
<dbReference type="VEuPathDB" id="FungiDB:HCDG_07874"/>
<protein>
    <submittedName>
        <fullName evidence="2">Uncharacterized protein</fullName>
    </submittedName>
</protein>
<evidence type="ECO:0000313" key="2">
    <source>
        <dbReference type="EMBL" id="EER38139.1"/>
    </source>
</evidence>
<evidence type="ECO:0000256" key="1">
    <source>
        <dbReference type="SAM" id="MobiDB-lite"/>
    </source>
</evidence>
<sequence length="290" mass="33024">MIMSLLVITKPSVGRVPGNPLNANRRPGPHGGLGLTKPILIARKKNNHGLGRKTTHDHTNQWWLRGFEAALKCVGDDGSATPQSDRSGSAASGSSELYRFFVKGESLEGTIDRIEAKESGTVKGCVGVPTDSRKGGSKRKRKQCDEKDANEERDKKVLKEKRRKKCRLDQRDCREGGEVEDERLAVETKEEKRRKRREKERKEKETANLEEDSADARVDKRECKKRKQLDNADSDSLSPAEKKEETGPAEEHEVSDQKERKKQRKLEKEQKQAQALKHKERKPKRREKSR</sequence>
<proteinExistence type="predicted"/>
<dbReference type="OrthoDB" id="3366546at2759"/>
<feature type="region of interest" description="Disordered" evidence="1">
    <location>
        <begin position="123"/>
        <end position="290"/>
    </location>
</feature>
<evidence type="ECO:0000313" key="3">
    <source>
        <dbReference type="Proteomes" id="UP000002624"/>
    </source>
</evidence>
<name>C6HNU3_AJECH</name>
<dbReference type="EMBL" id="GG692432">
    <property type="protein sequence ID" value="EER38139.1"/>
    <property type="molecule type" value="Genomic_DNA"/>
</dbReference>
<organism evidence="2 3">
    <name type="scientific">Ajellomyces capsulatus (strain H143)</name>
    <name type="common">Darling's disease fungus</name>
    <name type="synonym">Histoplasma capsulatum</name>
    <dbReference type="NCBI Taxonomy" id="544712"/>
    <lineage>
        <taxon>Eukaryota</taxon>
        <taxon>Fungi</taxon>
        <taxon>Dikarya</taxon>
        <taxon>Ascomycota</taxon>
        <taxon>Pezizomycotina</taxon>
        <taxon>Eurotiomycetes</taxon>
        <taxon>Eurotiomycetidae</taxon>
        <taxon>Onygenales</taxon>
        <taxon>Ajellomycetaceae</taxon>
        <taxon>Histoplasma</taxon>
    </lineage>
</organism>
<feature type="compositionally biased region" description="Basic and acidic residues" evidence="1">
    <location>
        <begin position="143"/>
        <end position="157"/>
    </location>
</feature>
<reference evidence="3" key="1">
    <citation type="submission" date="2009-05" db="EMBL/GenBank/DDBJ databases">
        <title>The genome sequence of Ajellomyces capsulatus strain H143.</title>
        <authorList>
            <person name="Champion M."/>
            <person name="Cuomo C.A."/>
            <person name="Ma L.-J."/>
            <person name="Henn M.R."/>
            <person name="Sil A."/>
            <person name="Goldman B."/>
            <person name="Young S.K."/>
            <person name="Kodira C.D."/>
            <person name="Zeng Q."/>
            <person name="Koehrsen M."/>
            <person name="Alvarado L."/>
            <person name="Berlin A.M."/>
            <person name="Borenstein D."/>
            <person name="Chen Z."/>
            <person name="Engels R."/>
            <person name="Freedman E."/>
            <person name="Gellesch M."/>
            <person name="Goldberg J."/>
            <person name="Griggs A."/>
            <person name="Gujja S."/>
            <person name="Heiman D.I."/>
            <person name="Hepburn T.A."/>
            <person name="Howarth C."/>
            <person name="Jen D."/>
            <person name="Larson L."/>
            <person name="Lewis B."/>
            <person name="Mehta T."/>
            <person name="Park D."/>
            <person name="Pearson M."/>
            <person name="Roberts A."/>
            <person name="Saif S."/>
            <person name="Shea T.D."/>
            <person name="Shenoy N."/>
            <person name="Sisk P."/>
            <person name="Stolte C."/>
            <person name="Sykes S."/>
            <person name="Walk T."/>
            <person name="White J."/>
            <person name="Yandava C."/>
            <person name="Klein B."/>
            <person name="McEwen J.G."/>
            <person name="Puccia R."/>
            <person name="Goldman G.H."/>
            <person name="Felipe M.S."/>
            <person name="Nino-Vega G."/>
            <person name="San-Blas G."/>
            <person name="Taylor J.W."/>
            <person name="Mendoza L."/>
            <person name="Galagan J.E."/>
            <person name="Nusbaum C."/>
            <person name="Birren B.W."/>
        </authorList>
    </citation>
    <scope>NUCLEOTIDE SEQUENCE [LARGE SCALE GENOMIC DNA]</scope>
    <source>
        <strain evidence="3">H143</strain>
    </source>
</reference>
<feature type="compositionally biased region" description="Basic and acidic residues" evidence="1">
    <location>
        <begin position="167"/>
        <end position="191"/>
    </location>
</feature>